<dbReference type="GO" id="GO:0000428">
    <property type="term" value="C:DNA-directed RNA polymerase complex"/>
    <property type="evidence" value="ECO:0007669"/>
    <property type="project" value="UniProtKB-KW"/>
</dbReference>
<evidence type="ECO:0000256" key="4">
    <source>
        <dbReference type="ARBA" id="ARBA00022478"/>
    </source>
</evidence>
<evidence type="ECO:0000256" key="5">
    <source>
        <dbReference type="ARBA" id="ARBA00022679"/>
    </source>
</evidence>
<dbReference type="GO" id="GO:0003677">
    <property type="term" value="F:DNA binding"/>
    <property type="evidence" value="ECO:0007669"/>
    <property type="project" value="UniProtKB-UniRule"/>
</dbReference>
<dbReference type="SUPFAM" id="SSF63562">
    <property type="entry name" value="RPB6/omega subunit-like"/>
    <property type="match status" value="1"/>
</dbReference>
<evidence type="ECO:0000256" key="7">
    <source>
        <dbReference type="ARBA" id="ARBA00023163"/>
    </source>
</evidence>
<evidence type="ECO:0000313" key="11">
    <source>
        <dbReference type="EMBL" id="AZB72621.1"/>
    </source>
</evidence>
<accession>A0AAN1QNT5</accession>
<proteinExistence type="inferred from homology"/>
<evidence type="ECO:0000256" key="6">
    <source>
        <dbReference type="ARBA" id="ARBA00022695"/>
    </source>
</evidence>
<dbReference type="GO" id="GO:0003899">
    <property type="term" value="F:DNA-directed RNA polymerase activity"/>
    <property type="evidence" value="ECO:0007669"/>
    <property type="project" value="UniProtKB-UniRule"/>
</dbReference>
<dbReference type="InterPro" id="IPR036161">
    <property type="entry name" value="RPB6/omega-like_sf"/>
</dbReference>
<evidence type="ECO:0000256" key="3">
    <source>
        <dbReference type="ARBA" id="ARBA00013725"/>
    </source>
</evidence>
<evidence type="ECO:0000313" key="12">
    <source>
        <dbReference type="Proteomes" id="UP000267249"/>
    </source>
</evidence>
<keyword evidence="5 10" id="KW-0808">Transferase</keyword>
<dbReference type="Proteomes" id="UP000267249">
    <property type="component" value="Chromosome"/>
</dbReference>
<sequence length="76" mass="8731">MLQRFDLDSQDLLFKAESLIVASPNRYHVTLQIARRAKQARYEEMENLSEETGIKPVLRAILEMSDELNQPEIIGG</sequence>
<protein>
    <recommendedName>
        <fullName evidence="3 10">DNA-directed RNA polymerase subunit omega</fullName>
        <shortName evidence="10">RNAP omega subunit</shortName>
        <ecNumber evidence="2 10">2.7.7.6</ecNumber>
    </recommendedName>
    <alternativeName>
        <fullName evidence="10">RNA polymerase omega subunit</fullName>
    </alternativeName>
    <alternativeName>
        <fullName evidence="8 10">Transcriptase subunit omega</fullName>
    </alternativeName>
</protein>
<dbReference type="RefSeq" id="WP_208672775.1">
    <property type="nucleotide sequence ID" value="NZ_CP030139.2"/>
</dbReference>
<comment type="function">
    <text evidence="10">Promotes RNA polymerase assembly. Latches the N- and C-terminal regions of the beta' subunit thereby facilitating its interaction with the beta and alpha subunits.</text>
</comment>
<dbReference type="Pfam" id="PF01192">
    <property type="entry name" value="RNA_pol_Rpb6"/>
    <property type="match status" value="1"/>
</dbReference>
<comment type="subunit">
    <text evidence="10">In cyanobacteria the RNAP catalytic core is composed of 2 alpha, 1 beta, 1 beta', 1 gamma and 1 omega subunit. When a sigma factor is associated with the core the holoenzyme is formed, which can initiate transcription.</text>
</comment>
<evidence type="ECO:0000256" key="8">
    <source>
        <dbReference type="ARBA" id="ARBA00029924"/>
    </source>
</evidence>
<organism evidence="11 12">
    <name type="scientific">Synechococcus elongatus PCC 11801</name>
    <dbReference type="NCBI Taxonomy" id="2219813"/>
    <lineage>
        <taxon>Bacteria</taxon>
        <taxon>Bacillati</taxon>
        <taxon>Cyanobacteriota</taxon>
        <taxon>Cyanophyceae</taxon>
        <taxon>Synechococcales</taxon>
        <taxon>Synechococcaceae</taxon>
        <taxon>Synechococcus</taxon>
    </lineage>
</organism>
<comment type="similarity">
    <text evidence="1 10">Belongs to the RNA polymerase subunit omega family.</text>
</comment>
<dbReference type="EMBL" id="CP030139">
    <property type="protein sequence ID" value="AZB72621.1"/>
    <property type="molecule type" value="Genomic_DNA"/>
</dbReference>
<comment type="catalytic activity">
    <reaction evidence="9 10">
        <text>RNA(n) + a ribonucleoside 5'-triphosphate = RNA(n+1) + diphosphate</text>
        <dbReference type="Rhea" id="RHEA:21248"/>
        <dbReference type="Rhea" id="RHEA-COMP:14527"/>
        <dbReference type="Rhea" id="RHEA-COMP:17342"/>
        <dbReference type="ChEBI" id="CHEBI:33019"/>
        <dbReference type="ChEBI" id="CHEBI:61557"/>
        <dbReference type="ChEBI" id="CHEBI:140395"/>
        <dbReference type="EC" id="2.7.7.6"/>
    </reaction>
</comment>
<dbReference type="EC" id="2.7.7.6" evidence="2 10"/>
<keyword evidence="4 10" id="KW-0240">DNA-directed RNA polymerase</keyword>
<dbReference type="AlphaFoldDB" id="A0AAN1QNT5"/>
<dbReference type="InterPro" id="IPR003716">
    <property type="entry name" value="DNA-dir_RNA_pol_omega"/>
</dbReference>
<dbReference type="NCBIfam" id="NF001574">
    <property type="entry name" value="PRK00392.2-5"/>
    <property type="match status" value="1"/>
</dbReference>
<evidence type="ECO:0000256" key="9">
    <source>
        <dbReference type="ARBA" id="ARBA00048552"/>
    </source>
</evidence>
<reference evidence="11 12" key="1">
    <citation type="journal article" date="2018" name="Sci. Rep.">
        <title>Genome Features and Biochemical Characteristics of a Robust, Fast Growing and Naturally Transformable Cyanobacterium Synechococcus elongatus PCC 11801 Isolated from India.</title>
        <authorList>
            <person name="Jaiswal D."/>
            <person name="Sengupta A."/>
            <person name="Sohoni S."/>
            <person name="Sengupta S."/>
            <person name="Phadnavis A.G."/>
            <person name="Pakrasi H.B."/>
            <person name="Wangikar P.P."/>
        </authorList>
    </citation>
    <scope>NUCLEOTIDE SEQUENCE [LARGE SCALE GENOMIC DNA]</scope>
    <source>
        <strain evidence="11 12">PCC 11801</strain>
    </source>
</reference>
<keyword evidence="7 10" id="KW-0804">Transcription</keyword>
<dbReference type="HAMAP" id="MF_00366">
    <property type="entry name" value="RNApol_bact_RpoZ"/>
    <property type="match status" value="1"/>
</dbReference>
<evidence type="ECO:0000256" key="10">
    <source>
        <dbReference type="HAMAP-Rule" id="MF_00366"/>
    </source>
</evidence>
<evidence type="ECO:0000256" key="1">
    <source>
        <dbReference type="ARBA" id="ARBA00006711"/>
    </source>
</evidence>
<evidence type="ECO:0000256" key="2">
    <source>
        <dbReference type="ARBA" id="ARBA00012418"/>
    </source>
</evidence>
<dbReference type="InterPro" id="IPR006110">
    <property type="entry name" value="Pol_omega/Rpo6/RPB6"/>
</dbReference>
<gene>
    <name evidence="10" type="primary">rpoZ</name>
    <name evidence="11" type="ORF">DOP62_07785</name>
</gene>
<keyword evidence="6 10" id="KW-0548">Nucleotidyltransferase</keyword>
<dbReference type="GO" id="GO:0006351">
    <property type="term" value="P:DNA-templated transcription"/>
    <property type="evidence" value="ECO:0007669"/>
    <property type="project" value="UniProtKB-UniRule"/>
</dbReference>
<name>A0AAN1QNT5_SYNEL</name>